<dbReference type="GO" id="GO:0005737">
    <property type="term" value="C:cytoplasm"/>
    <property type="evidence" value="ECO:0007669"/>
    <property type="project" value="TreeGrafter"/>
</dbReference>
<dbReference type="EMBL" id="SWJQ01001474">
    <property type="protein sequence ID" value="TRZ08135.1"/>
    <property type="molecule type" value="Genomic_DNA"/>
</dbReference>
<proteinExistence type="predicted"/>
<organism evidence="1 2">
    <name type="scientific">Zosterops borbonicus</name>
    <dbReference type="NCBI Taxonomy" id="364589"/>
    <lineage>
        <taxon>Eukaryota</taxon>
        <taxon>Metazoa</taxon>
        <taxon>Chordata</taxon>
        <taxon>Craniata</taxon>
        <taxon>Vertebrata</taxon>
        <taxon>Euteleostomi</taxon>
        <taxon>Archelosauria</taxon>
        <taxon>Archosauria</taxon>
        <taxon>Dinosauria</taxon>
        <taxon>Saurischia</taxon>
        <taxon>Theropoda</taxon>
        <taxon>Coelurosauria</taxon>
        <taxon>Aves</taxon>
        <taxon>Neognathae</taxon>
        <taxon>Neoaves</taxon>
        <taxon>Telluraves</taxon>
        <taxon>Australaves</taxon>
        <taxon>Passeriformes</taxon>
        <taxon>Sylvioidea</taxon>
        <taxon>Zosteropidae</taxon>
        <taxon>Zosterops</taxon>
    </lineage>
</organism>
<keyword evidence="2" id="KW-1185">Reference proteome</keyword>
<dbReference type="OrthoDB" id="9421177at2759"/>
<evidence type="ECO:0000313" key="2">
    <source>
        <dbReference type="Proteomes" id="UP000796761"/>
    </source>
</evidence>
<dbReference type="InterPro" id="IPR045206">
    <property type="entry name" value="Maestro_heat-like_prot"/>
</dbReference>
<dbReference type="AlphaFoldDB" id="A0A8K1DA74"/>
<sequence>MWKTIMSSPRTAGLVQLLLLDVMEDWPEHSTCTSDGDKRGVFALAATLVMWKILQVPCVPHVLTMYSPWLFVHLLFQVFFSTVDTPEEVDTFWKACQEQHGLATSPNRFAVQTLKSLLCRMHYEDVVVAMERKRGWDTLISADSHKYAVGLLAGFAVQTLKSLLCRMHYEDVVVAKERKRGWDTLISADSHKYAVGLLAGEMRQASIPLCSNIAFYLLGLLNRRQPHWDLPALAFLVEDSSHMQLLSVVLHHVVIQMGEKRKKPLKTPVRQSPLSLFWHCHDENPYEAEMRICVLLLAAWKTLLCATKFLHKRNLEKLLRKRKLRQFSECLPQLLLITFYNPIIQLIHKLLPTQIGMNLTLVKQLLLHQDLMEILEKVKKNRQKILVTVHHNVKGIYRGLERDMLPTLTSPEDFLTKLQNLVDGALLLTTIALKTWQMTSTLPSEAWHFKPSIYSEPQREFHTPDFSSSETHCVWLG</sequence>
<reference evidence="1" key="1">
    <citation type="submission" date="2019-04" db="EMBL/GenBank/DDBJ databases">
        <title>Genome assembly of Zosterops borbonicus 15179.</title>
        <authorList>
            <person name="Leroy T."/>
            <person name="Anselmetti Y."/>
            <person name="Tilak M.-K."/>
            <person name="Nabholz B."/>
        </authorList>
    </citation>
    <scope>NUCLEOTIDE SEQUENCE</scope>
    <source>
        <strain evidence="1">HGM_15179</strain>
        <tissue evidence="1">Muscle</tissue>
    </source>
</reference>
<name>A0A8K1DA74_9PASS</name>
<evidence type="ECO:0000313" key="1">
    <source>
        <dbReference type="EMBL" id="TRZ08135.1"/>
    </source>
</evidence>
<comment type="caution">
    <text evidence="1">The sequence shown here is derived from an EMBL/GenBank/DDBJ whole genome shotgun (WGS) entry which is preliminary data.</text>
</comment>
<dbReference type="PANTHER" id="PTHR23120:SF42">
    <property type="entry name" value="MAESTRO HEAT-LIKE REPEAT FAMILY MEMBER 3"/>
    <property type="match status" value="1"/>
</dbReference>
<dbReference type="PANTHER" id="PTHR23120">
    <property type="entry name" value="MAESTRO-RELATED HEAT DOMAIN-CONTAINING"/>
    <property type="match status" value="1"/>
</dbReference>
<dbReference type="Proteomes" id="UP000796761">
    <property type="component" value="Unassembled WGS sequence"/>
</dbReference>
<accession>A0A8K1DA74</accession>
<protein>
    <submittedName>
        <fullName evidence="1">Uncharacterized protein</fullName>
    </submittedName>
</protein>
<gene>
    <name evidence="1" type="ORF">HGM15179_018972</name>
</gene>